<feature type="region of interest" description="Disordered" evidence="6">
    <location>
        <begin position="18"/>
        <end position="73"/>
    </location>
</feature>
<dbReference type="FunFam" id="3.30.70.330:FF:000008">
    <property type="entry name" value="Cytoplasmic polyadenylation element-binding 2 isoform X2"/>
    <property type="match status" value="1"/>
</dbReference>
<feature type="domain" description="RRM" evidence="7">
    <location>
        <begin position="401"/>
        <end position="492"/>
    </location>
</feature>
<feature type="compositionally biased region" description="Polar residues" evidence="6">
    <location>
        <begin position="57"/>
        <end position="72"/>
    </location>
</feature>
<feature type="compositionally biased region" description="Low complexity" evidence="6">
    <location>
        <begin position="382"/>
        <end position="394"/>
    </location>
</feature>
<dbReference type="GO" id="GO:0005634">
    <property type="term" value="C:nucleus"/>
    <property type="evidence" value="ECO:0007669"/>
    <property type="project" value="TreeGrafter"/>
</dbReference>
<dbReference type="GO" id="GO:0003730">
    <property type="term" value="F:mRNA 3'-UTR binding"/>
    <property type="evidence" value="ECO:0007669"/>
    <property type="project" value="InterPro"/>
</dbReference>
<dbReference type="InterPro" id="IPR035979">
    <property type="entry name" value="RBD_domain_sf"/>
</dbReference>
<keyword evidence="9" id="KW-1185">Reference proteome</keyword>
<feature type="domain" description="RRM" evidence="7">
    <location>
        <begin position="509"/>
        <end position="587"/>
    </location>
</feature>
<feature type="region of interest" description="Disordered" evidence="6">
    <location>
        <begin position="379"/>
        <end position="400"/>
    </location>
</feature>
<evidence type="ECO:0000256" key="2">
    <source>
        <dbReference type="ARBA" id="ARBA00022490"/>
    </source>
</evidence>
<evidence type="ECO:0000256" key="3">
    <source>
        <dbReference type="ARBA" id="ARBA00022737"/>
    </source>
</evidence>
<gene>
    <name evidence="8" type="ORF">CINCED_3A015473</name>
</gene>
<evidence type="ECO:0000313" key="8">
    <source>
        <dbReference type="EMBL" id="VVC41421.1"/>
    </source>
</evidence>
<dbReference type="Pfam" id="PF16366">
    <property type="entry name" value="CEBP_ZZ"/>
    <property type="match status" value="1"/>
</dbReference>
<evidence type="ECO:0000256" key="4">
    <source>
        <dbReference type="ARBA" id="ARBA00022884"/>
    </source>
</evidence>
<accession>A0A5E4NFT2</accession>
<dbReference type="GO" id="GO:0043022">
    <property type="term" value="F:ribosome binding"/>
    <property type="evidence" value="ECO:0007669"/>
    <property type="project" value="TreeGrafter"/>
</dbReference>
<dbReference type="Pfam" id="PF16367">
    <property type="entry name" value="RRM_7"/>
    <property type="match status" value="1"/>
</dbReference>
<feature type="region of interest" description="Disordered" evidence="6">
    <location>
        <begin position="204"/>
        <end position="268"/>
    </location>
</feature>
<name>A0A5E4NFT2_9HEMI</name>
<dbReference type="PANTHER" id="PTHR12566">
    <property type="entry name" value="CYTOPLASMIC POLYADENYLATION ELEMENT BINDING PROTEIN CPEB"/>
    <property type="match status" value="1"/>
</dbReference>
<dbReference type="GO" id="GO:0007283">
    <property type="term" value="P:spermatogenesis"/>
    <property type="evidence" value="ECO:0007669"/>
    <property type="project" value="UniProtKB-ARBA"/>
</dbReference>
<dbReference type="PROSITE" id="PS50102">
    <property type="entry name" value="RRM"/>
    <property type="match status" value="2"/>
</dbReference>
<evidence type="ECO:0000256" key="5">
    <source>
        <dbReference type="PROSITE-ProRule" id="PRU00176"/>
    </source>
</evidence>
<keyword evidence="2" id="KW-0963">Cytoplasm</keyword>
<feature type="compositionally biased region" description="Polar residues" evidence="6">
    <location>
        <begin position="244"/>
        <end position="268"/>
    </location>
</feature>
<dbReference type="InterPro" id="IPR000504">
    <property type="entry name" value="RRM_dom"/>
</dbReference>
<dbReference type="GO" id="GO:0000900">
    <property type="term" value="F:mRNA regulatory element binding translation repressor activity"/>
    <property type="evidence" value="ECO:0007669"/>
    <property type="project" value="TreeGrafter"/>
</dbReference>
<reference evidence="8 9" key="1">
    <citation type="submission" date="2019-08" db="EMBL/GenBank/DDBJ databases">
        <authorList>
            <person name="Alioto T."/>
            <person name="Alioto T."/>
            <person name="Gomez Garrido J."/>
        </authorList>
    </citation>
    <scope>NUCLEOTIDE SEQUENCE [LARGE SCALE GENOMIC DNA]</scope>
</reference>
<protein>
    <submittedName>
        <fullName evidence="8">RNA recognition motif domain,Cytoplasmic polyadenylation element-binding protein, ZZ domain</fullName>
    </submittedName>
</protein>
<feature type="compositionally biased region" description="Low complexity" evidence="6">
    <location>
        <begin position="19"/>
        <end position="56"/>
    </location>
</feature>
<dbReference type="InterPro" id="IPR032296">
    <property type="entry name" value="CEBP_ZZ"/>
</dbReference>
<comment type="subcellular location">
    <subcellularLocation>
        <location evidence="1">Cytoplasm</location>
    </subcellularLocation>
</comment>
<dbReference type="FunFam" id="3.30.70.330:FF:000009">
    <property type="entry name" value="cytoplasmic polyadenylation element-binding protein 2 isoform X1"/>
    <property type="match status" value="1"/>
</dbReference>
<dbReference type="InterPro" id="IPR034819">
    <property type="entry name" value="CPEB"/>
</dbReference>
<evidence type="ECO:0000259" key="7">
    <source>
        <dbReference type="PROSITE" id="PS50102"/>
    </source>
</evidence>
<dbReference type="Gene3D" id="3.30.70.330">
    <property type="match status" value="2"/>
</dbReference>
<keyword evidence="3" id="KW-0677">Repeat</keyword>
<evidence type="ECO:0000256" key="6">
    <source>
        <dbReference type="SAM" id="MobiDB-lite"/>
    </source>
</evidence>
<dbReference type="EMBL" id="CABPRJ010001918">
    <property type="protein sequence ID" value="VVC41421.1"/>
    <property type="molecule type" value="Genomic_DNA"/>
</dbReference>
<dbReference type="PANTHER" id="PTHR12566:SF12">
    <property type="entry name" value="TRANSLATIONAL REGULATOR ORB2"/>
    <property type="match status" value="1"/>
</dbReference>
<dbReference type="SMART" id="SM00360">
    <property type="entry name" value="RRM"/>
    <property type="match status" value="2"/>
</dbReference>
<dbReference type="CDD" id="cd12724">
    <property type="entry name" value="RRM1_CPEB2_like"/>
    <property type="match status" value="1"/>
</dbReference>
<dbReference type="SUPFAM" id="SSF54928">
    <property type="entry name" value="RNA-binding domain, RBD"/>
    <property type="match status" value="1"/>
</dbReference>
<dbReference type="GO" id="GO:0043005">
    <property type="term" value="C:neuron projection"/>
    <property type="evidence" value="ECO:0007669"/>
    <property type="project" value="TreeGrafter"/>
</dbReference>
<dbReference type="Proteomes" id="UP000325440">
    <property type="component" value="Unassembled WGS sequence"/>
</dbReference>
<proteinExistence type="predicted"/>
<dbReference type="GO" id="GO:0008135">
    <property type="term" value="F:translation factor activity, RNA binding"/>
    <property type="evidence" value="ECO:0007669"/>
    <property type="project" value="TreeGrafter"/>
</dbReference>
<organism evidence="8 9">
    <name type="scientific">Cinara cedri</name>
    <dbReference type="NCBI Taxonomy" id="506608"/>
    <lineage>
        <taxon>Eukaryota</taxon>
        <taxon>Metazoa</taxon>
        <taxon>Ecdysozoa</taxon>
        <taxon>Arthropoda</taxon>
        <taxon>Hexapoda</taxon>
        <taxon>Insecta</taxon>
        <taxon>Pterygota</taxon>
        <taxon>Neoptera</taxon>
        <taxon>Paraneoptera</taxon>
        <taxon>Hemiptera</taxon>
        <taxon>Sternorrhyncha</taxon>
        <taxon>Aphidomorpha</taxon>
        <taxon>Aphidoidea</taxon>
        <taxon>Aphididae</taxon>
        <taxon>Lachninae</taxon>
        <taxon>Cinara</taxon>
    </lineage>
</organism>
<dbReference type="GO" id="GO:0005737">
    <property type="term" value="C:cytoplasm"/>
    <property type="evidence" value="ECO:0007669"/>
    <property type="project" value="UniProtKB-SubCell"/>
</dbReference>
<dbReference type="AlphaFoldDB" id="A0A5E4NFT2"/>
<dbReference type="OrthoDB" id="10033548at2759"/>
<feature type="compositionally biased region" description="Low complexity" evidence="6">
    <location>
        <begin position="204"/>
        <end position="217"/>
    </location>
</feature>
<dbReference type="InterPro" id="IPR038446">
    <property type="entry name" value="CEBP_ZZ_sf"/>
</dbReference>
<sequence length="658" mass="72907">MGEYKFSVNSSLSSIDYQSSVNASGLPSSSSSQSYFGDDGQQQQQQQDVAVKQQISSSPVNGDHQQLASNKGTVKEDSVLAVLAGGGDKLSGGPQMQLPSSYNNETSLNVINSSTNSSTSSLWSASVDDTLIHGLNASAAANNTNFPNTFYNTGLGPHHQQHHHRRQITGATHNFPHNLSRQLQQSAHPQNLYMASKGYSWSQSHQNSWLNSSQNQSGIAGSSWNRGRSVPNLNPMHALAGRKPNTNYNHHQHQPTPMNSSKFRRSTSYPGKALFNQTTTTFDINNIEETDVTNYQERCLTSGNGTGPMDNMRNLEHYLNDIMRSGSDNPEHVKGYINSNTLHSLAHLHGKSPYFQTLEDQSGLLDDPGTHLIDTSVQVLTSPSRSSPHSQGSESSERFSRKVFVGGLPPDIDEDEITASFRRFGQLVVDWPHKAESKSYFPPKGYAFLLFQDESSVQQLIDACIQDDDKLYLCVSSPTIKDKPVQIRPWRLSDADFVLDASMPLDPRKTVFVGGVPRPLKAVELAMIMDRLYGGVCYAGIDTDPELKYPKGAGRVAFSNQQSYIAAISARFVQLQHGDIDKRVEVKPYVLDDQMCDECQGQRCGGKFAPFFCANVTCLQYYCELCWATIHSRPGREFHKPLVKEGAERPRTVPFRWS</sequence>
<dbReference type="CDD" id="cd19757">
    <property type="entry name" value="Bbox1"/>
    <property type="match status" value="1"/>
</dbReference>
<evidence type="ECO:0000256" key="1">
    <source>
        <dbReference type="ARBA" id="ARBA00004496"/>
    </source>
</evidence>
<dbReference type="Gene3D" id="4.10.640.40">
    <property type="entry name" value="Cytoplasmic polyadenylation element-binding protein, ZZ domain"/>
    <property type="match status" value="1"/>
</dbReference>
<evidence type="ECO:0000313" key="9">
    <source>
        <dbReference type="Proteomes" id="UP000325440"/>
    </source>
</evidence>
<dbReference type="GO" id="GO:0045202">
    <property type="term" value="C:synapse"/>
    <property type="evidence" value="ECO:0007669"/>
    <property type="project" value="TreeGrafter"/>
</dbReference>
<dbReference type="FunFam" id="4.10.640.40:FF:000001">
    <property type="entry name" value="Cytoplasmic polyadenylation element-binding 2 isoform X2"/>
    <property type="match status" value="1"/>
</dbReference>
<keyword evidence="4 5" id="KW-0694">RNA-binding</keyword>
<dbReference type="CDD" id="cd12726">
    <property type="entry name" value="RRM2_CPEB2_like"/>
    <property type="match status" value="1"/>
</dbReference>
<dbReference type="InterPro" id="IPR012677">
    <property type="entry name" value="Nucleotide-bd_a/b_plait_sf"/>
</dbReference>
<dbReference type="GO" id="GO:2000766">
    <property type="term" value="P:negative regulation of cytoplasmic translation"/>
    <property type="evidence" value="ECO:0007669"/>
    <property type="project" value="TreeGrafter"/>
</dbReference>